<feature type="region of interest" description="Disordered" evidence="1">
    <location>
        <begin position="1"/>
        <end position="67"/>
    </location>
</feature>
<feature type="compositionally biased region" description="Acidic residues" evidence="1">
    <location>
        <begin position="430"/>
        <end position="439"/>
    </location>
</feature>
<feature type="compositionally biased region" description="Polar residues" evidence="1">
    <location>
        <begin position="1"/>
        <end position="12"/>
    </location>
</feature>
<feature type="compositionally biased region" description="Polar residues" evidence="1">
    <location>
        <begin position="247"/>
        <end position="266"/>
    </location>
</feature>
<feature type="compositionally biased region" description="Low complexity" evidence="1">
    <location>
        <begin position="419"/>
        <end position="429"/>
    </location>
</feature>
<evidence type="ECO:0008006" key="4">
    <source>
        <dbReference type="Google" id="ProtNLM"/>
    </source>
</evidence>
<feature type="compositionally biased region" description="Polar residues" evidence="1">
    <location>
        <begin position="759"/>
        <end position="769"/>
    </location>
</feature>
<sequence>MDSVPPSSSNLLGHQATHGAARPGKPPLNASRAYATPLSPLITPGKDVLAKDGSPASNQYGSDSGVAVVPQSPRVTISVWNPPGDYSFDDPLDQPLLSAFSPLCPSSVGGEAPDLHEPVLVRADKEDEKVNTWLATCDFSQGFVMDRPPSASLTLEDGKPDSIPAEEVPLGDVTENRRNSAQIYYTSAAGTRAWLTQENMENIPKGQNWADAPLSLPITKTRHQPDTSQAAIEKFERACRDDASDTSIAATWGTQRQDIAQATPINDTEDRTIEESPQGKERRSFDNDKRRNPSKDFVKFSLPLASAHINWTSLGTTQDTETLGTTRASSKVLEPPGTETGKEIEHLTDELEHNETVTDATDDSMTEEAKTVSVGRIHNARSPRTFRQVGFGKIRLDLVTLLSQYVAVARARTVEVSEDASFSSGSSEIGDGDGDGDQDAEARSDKNSHVDPAYQAAGISAGPTTAAPATSANKRAAPNENTGNDEEDGDSPKRRRLNPKAPDTSKSNLARFACPYQTYEPFRSCLRRTKRNPEGGCDGIIRLKQHLARKHMVSHRCPRCWISFDTRRKAADHRDKGGCIEKRKPDDECFMDPWHESQVEKAYSSTSEEETWWNLFRLLVSSVQGLDEAKLKARYWPYYVYLDVSLMIPALTFSDVSFHALGTSSQGETIMFNSTEALNLGQPDPLSSTTGSAIPSSSGLSYSLEPQSLSVPIYAAYSQAPDALSPFDSYQSPTHSVVFTPSTIVDSRSRPSNPSSSPDTADTNANQTPGPVPDPPSQARENLEAQSWHPQPQRNAERLRQRLTQTEAENEELRETHRLSHVGFGHVHLILCTRNSQGCPRYWAT</sequence>
<feature type="region of interest" description="Disordered" evidence="1">
    <location>
        <begin position="247"/>
        <end position="294"/>
    </location>
</feature>
<keyword evidence="3" id="KW-1185">Reference proteome</keyword>
<reference evidence="2" key="1">
    <citation type="submission" date="2023-06" db="EMBL/GenBank/DDBJ databases">
        <title>Genome-scale phylogeny and comparative genomics of the fungal order Sordariales.</title>
        <authorList>
            <consortium name="Lawrence Berkeley National Laboratory"/>
            <person name="Hensen N."/>
            <person name="Bonometti L."/>
            <person name="Westerberg I."/>
            <person name="Brannstrom I.O."/>
            <person name="Guillou S."/>
            <person name="Cros-Aarteil S."/>
            <person name="Calhoun S."/>
            <person name="Haridas S."/>
            <person name="Kuo A."/>
            <person name="Mondo S."/>
            <person name="Pangilinan J."/>
            <person name="Riley R."/>
            <person name="Labutti K."/>
            <person name="Andreopoulos B."/>
            <person name="Lipzen A."/>
            <person name="Chen C."/>
            <person name="Yanf M."/>
            <person name="Daum C."/>
            <person name="Ng V."/>
            <person name="Clum A."/>
            <person name="Steindorff A."/>
            <person name="Ohm R."/>
            <person name="Martin F."/>
            <person name="Silar P."/>
            <person name="Natvig D."/>
            <person name="Lalanne C."/>
            <person name="Gautier V."/>
            <person name="Ament-Velasquez S.L."/>
            <person name="Kruys A."/>
            <person name="Hutchinson M.I."/>
            <person name="Powell A.J."/>
            <person name="Barry K."/>
            <person name="Miller A.N."/>
            <person name="Grigoriev I.V."/>
            <person name="Debuchy R."/>
            <person name="Gladieux P."/>
            <person name="Thoren M.H."/>
            <person name="Johannesson H."/>
        </authorList>
    </citation>
    <scope>NUCLEOTIDE SEQUENCE</scope>
    <source>
        <strain evidence="2">SMH4607-1</strain>
    </source>
</reference>
<dbReference type="AlphaFoldDB" id="A0AA40A7Q6"/>
<organism evidence="2 3">
    <name type="scientific">Lasiosphaeris hirsuta</name>
    <dbReference type="NCBI Taxonomy" id="260670"/>
    <lineage>
        <taxon>Eukaryota</taxon>
        <taxon>Fungi</taxon>
        <taxon>Dikarya</taxon>
        <taxon>Ascomycota</taxon>
        <taxon>Pezizomycotina</taxon>
        <taxon>Sordariomycetes</taxon>
        <taxon>Sordariomycetidae</taxon>
        <taxon>Sordariales</taxon>
        <taxon>Lasiosphaeriaceae</taxon>
        <taxon>Lasiosphaeris</taxon>
    </lineage>
</organism>
<feature type="compositionally biased region" description="Low complexity" evidence="1">
    <location>
        <begin position="456"/>
        <end position="472"/>
    </location>
</feature>
<dbReference type="Proteomes" id="UP001172102">
    <property type="component" value="Unassembled WGS sequence"/>
</dbReference>
<protein>
    <recommendedName>
        <fullName evidence="4">C2H2-type domain-containing protein</fullName>
    </recommendedName>
</protein>
<name>A0AA40A7Q6_9PEZI</name>
<gene>
    <name evidence="2" type="ORF">B0H67DRAFT_610993</name>
</gene>
<feature type="compositionally biased region" description="Basic and acidic residues" evidence="1">
    <location>
        <begin position="268"/>
        <end position="294"/>
    </location>
</feature>
<feature type="compositionally biased region" description="Basic and acidic residues" evidence="1">
    <location>
        <begin position="440"/>
        <end position="449"/>
    </location>
</feature>
<dbReference type="EMBL" id="JAUKUA010000005">
    <property type="protein sequence ID" value="KAK0710729.1"/>
    <property type="molecule type" value="Genomic_DNA"/>
</dbReference>
<feature type="region of interest" description="Disordered" evidence="1">
    <location>
        <begin position="320"/>
        <end position="340"/>
    </location>
</feature>
<evidence type="ECO:0000313" key="3">
    <source>
        <dbReference type="Proteomes" id="UP001172102"/>
    </source>
</evidence>
<feature type="compositionally biased region" description="Polar residues" evidence="1">
    <location>
        <begin position="784"/>
        <end position="794"/>
    </location>
</feature>
<dbReference type="PANTHER" id="PTHR38166:SF1">
    <property type="entry name" value="C2H2-TYPE DOMAIN-CONTAINING PROTEIN"/>
    <property type="match status" value="1"/>
</dbReference>
<feature type="region of interest" description="Disordered" evidence="1">
    <location>
        <begin position="415"/>
        <end position="509"/>
    </location>
</feature>
<evidence type="ECO:0000256" key="1">
    <source>
        <dbReference type="SAM" id="MobiDB-lite"/>
    </source>
</evidence>
<dbReference type="PANTHER" id="PTHR38166">
    <property type="entry name" value="C2H2-TYPE DOMAIN-CONTAINING PROTEIN-RELATED"/>
    <property type="match status" value="1"/>
</dbReference>
<proteinExistence type="predicted"/>
<evidence type="ECO:0000313" key="2">
    <source>
        <dbReference type="EMBL" id="KAK0710729.1"/>
    </source>
</evidence>
<comment type="caution">
    <text evidence="2">The sequence shown here is derived from an EMBL/GenBank/DDBJ whole genome shotgun (WGS) entry which is preliminary data.</text>
</comment>
<feature type="region of interest" description="Disordered" evidence="1">
    <location>
        <begin position="741"/>
        <end position="796"/>
    </location>
</feature>
<accession>A0AA40A7Q6</accession>